<dbReference type="AlphaFoldDB" id="K4A3T0"/>
<protein>
    <submittedName>
        <fullName evidence="1">Uncharacterized protein</fullName>
    </submittedName>
</protein>
<dbReference type="EnsemblPlants" id="KQL22111">
    <property type="protein sequence ID" value="KQL22111"/>
    <property type="gene ID" value="SETIT_033533mg"/>
</dbReference>
<dbReference type="HOGENOM" id="CLU_3127806_0_0_1"/>
<accession>K4A3T0</accession>
<dbReference type="Proteomes" id="UP000004995">
    <property type="component" value="Unassembled WGS sequence"/>
</dbReference>
<keyword evidence="2" id="KW-1185">Reference proteome</keyword>
<dbReference type="InParanoid" id="K4A3T0"/>
<name>K4A3T0_SETIT</name>
<evidence type="ECO:0000313" key="1">
    <source>
        <dbReference type="EnsemblPlants" id="KQL22111"/>
    </source>
</evidence>
<proteinExistence type="predicted"/>
<reference evidence="2" key="1">
    <citation type="journal article" date="2012" name="Nat. Biotechnol.">
        <title>Reference genome sequence of the model plant Setaria.</title>
        <authorList>
            <person name="Bennetzen J.L."/>
            <person name="Schmutz J."/>
            <person name="Wang H."/>
            <person name="Percifield R."/>
            <person name="Hawkins J."/>
            <person name="Pontaroli A.C."/>
            <person name="Estep M."/>
            <person name="Feng L."/>
            <person name="Vaughn J.N."/>
            <person name="Grimwood J."/>
            <person name="Jenkins J."/>
            <person name="Barry K."/>
            <person name="Lindquist E."/>
            <person name="Hellsten U."/>
            <person name="Deshpande S."/>
            <person name="Wang X."/>
            <person name="Wu X."/>
            <person name="Mitros T."/>
            <person name="Triplett J."/>
            <person name="Yang X."/>
            <person name="Ye C.Y."/>
            <person name="Mauro-Herrera M."/>
            <person name="Wang L."/>
            <person name="Li P."/>
            <person name="Sharma M."/>
            <person name="Sharma R."/>
            <person name="Ronald P.C."/>
            <person name="Panaud O."/>
            <person name="Kellogg E.A."/>
            <person name="Brutnell T.P."/>
            <person name="Doust A.N."/>
            <person name="Tuskan G.A."/>
            <person name="Rokhsar D."/>
            <person name="Devos K.M."/>
        </authorList>
    </citation>
    <scope>NUCLEOTIDE SEQUENCE [LARGE SCALE GENOMIC DNA]</scope>
    <source>
        <strain evidence="2">cv. Yugu1</strain>
    </source>
</reference>
<dbReference type="EMBL" id="AGNK02000624">
    <property type="status" value="NOT_ANNOTATED_CDS"/>
    <property type="molecule type" value="Genomic_DNA"/>
</dbReference>
<reference evidence="1" key="2">
    <citation type="submission" date="2018-08" db="UniProtKB">
        <authorList>
            <consortium name="EnsemblPlants"/>
        </authorList>
    </citation>
    <scope>IDENTIFICATION</scope>
    <source>
        <strain evidence="1">Yugu1</strain>
    </source>
</reference>
<dbReference type="Gramene" id="KQL22111">
    <property type="protein sequence ID" value="KQL22111"/>
    <property type="gene ID" value="SETIT_033533mg"/>
</dbReference>
<sequence>MHPSNLSICNQAKAICRCTSRLSPPFSSYTDSHGLHVWDNACNNLEFWTS</sequence>
<organism evidence="1 2">
    <name type="scientific">Setaria italica</name>
    <name type="common">Foxtail millet</name>
    <name type="synonym">Panicum italicum</name>
    <dbReference type="NCBI Taxonomy" id="4555"/>
    <lineage>
        <taxon>Eukaryota</taxon>
        <taxon>Viridiplantae</taxon>
        <taxon>Streptophyta</taxon>
        <taxon>Embryophyta</taxon>
        <taxon>Tracheophyta</taxon>
        <taxon>Spermatophyta</taxon>
        <taxon>Magnoliopsida</taxon>
        <taxon>Liliopsida</taxon>
        <taxon>Poales</taxon>
        <taxon>Poaceae</taxon>
        <taxon>PACMAD clade</taxon>
        <taxon>Panicoideae</taxon>
        <taxon>Panicodae</taxon>
        <taxon>Paniceae</taxon>
        <taxon>Cenchrinae</taxon>
        <taxon>Setaria</taxon>
    </lineage>
</organism>
<evidence type="ECO:0000313" key="2">
    <source>
        <dbReference type="Proteomes" id="UP000004995"/>
    </source>
</evidence>